<dbReference type="SMART" id="SM00504">
    <property type="entry name" value="Ubox"/>
    <property type="match status" value="1"/>
</dbReference>
<evidence type="ECO:0000313" key="4">
    <source>
        <dbReference type="EMBL" id="KAH9313567.1"/>
    </source>
</evidence>
<name>A0AA38LAI1_TAXCH</name>
<dbReference type="Proteomes" id="UP000824469">
    <property type="component" value="Unassembled WGS sequence"/>
</dbReference>
<comment type="caution">
    <text evidence="4">The sequence shown here is derived from an EMBL/GenBank/DDBJ whole genome shotgun (WGS) entry which is preliminary data.</text>
</comment>
<evidence type="ECO:0000256" key="2">
    <source>
        <dbReference type="ARBA" id="ARBA00022679"/>
    </source>
</evidence>
<dbReference type="CDD" id="cd16664">
    <property type="entry name" value="RING-Ubox_PUB"/>
    <property type="match status" value="1"/>
</dbReference>
<dbReference type="InterPro" id="IPR045210">
    <property type="entry name" value="RING-Ubox_PUB"/>
</dbReference>
<reference evidence="4 5" key="1">
    <citation type="journal article" date="2021" name="Nat. Plants">
        <title>The Taxus genome provides insights into paclitaxel biosynthesis.</title>
        <authorList>
            <person name="Xiong X."/>
            <person name="Gou J."/>
            <person name="Liao Q."/>
            <person name="Li Y."/>
            <person name="Zhou Q."/>
            <person name="Bi G."/>
            <person name="Li C."/>
            <person name="Du R."/>
            <person name="Wang X."/>
            <person name="Sun T."/>
            <person name="Guo L."/>
            <person name="Liang H."/>
            <person name="Lu P."/>
            <person name="Wu Y."/>
            <person name="Zhang Z."/>
            <person name="Ro D.K."/>
            <person name="Shang Y."/>
            <person name="Huang S."/>
            <person name="Yan J."/>
        </authorList>
    </citation>
    <scope>NUCLEOTIDE SEQUENCE [LARGE SCALE GENOMIC DNA]</scope>
    <source>
        <strain evidence="4">Ta-2019</strain>
    </source>
</reference>
<keyword evidence="2" id="KW-0808">Transferase</keyword>
<dbReference type="InterPro" id="IPR013083">
    <property type="entry name" value="Znf_RING/FYVE/PHD"/>
</dbReference>
<proteinExistence type="predicted"/>
<dbReference type="GO" id="GO:0016567">
    <property type="term" value="P:protein ubiquitination"/>
    <property type="evidence" value="ECO:0007669"/>
    <property type="project" value="InterPro"/>
</dbReference>
<gene>
    <name evidence="4" type="ORF">KI387_022194</name>
</gene>
<dbReference type="Pfam" id="PF04564">
    <property type="entry name" value="U-box"/>
    <property type="match status" value="1"/>
</dbReference>
<dbReference type="GO" id="GO:0061630">
    <property type="term" value="F:ubiquitin protein ligase activity"/>
    <property type="evidence" value="ECO:0007669"/>
    <property type="project" value="InterPro"/>
</dbReference>
<protein>
    <recommendedName>
        <fullName evidence="3">U-box domain-containing protein</fullName>
    </recommendedName>
</protein>
<feature type="domain" description="U-box" evidence="3">
    <location>
        <begin position="19"/>
        <end position="92"/>
    </location>
</feature>
<accession>A0AA38LAI1</accession>
<organism evidence="4 5">
    <name type="scientific">Taxus chinensis</name>
    <name type="common">Chinese yew</name>
    <name type="synonym">Taxus wallichiana var. chinensis</name>
    <dbReference type="NCBI Taxonomy" id="29808"/>
    <lineage>
        <taxon>Eukaryota</taxon>
        <taxon>Viridiplantae</taxon>
        <taxon>Streptophyta</taxon>
        <taxon>Embryophyta</taxon>
        <taxon>Tracheophyta</taxon>
        <taxon>Spermatophyta</taxon>
        <taxon>Pinopsida</taxon>
        <taxon>Pinidae</taxon>
        <taxon>Conifers II</taxon>
        <taxon>Cupressales</taxon>
        <taxon>Taxaceae</taxon>
        <taxon>Taxus</taxon>
    </lineage>
</organism>
<dbReference type="InterPro" id="IPR003613">
    <property type="entry name" value="Ubox_domain"/>
</dbReference>
<evidence type="ECO:0000256" key="1">
    <source>
        <dbReference type="ARBA" id="ARBA00004906"/>
    </source>
</evidence>
<dbReference type="EMBL" id="JAHRHJ020000005">
    <property type="protein sequence ID" value="KAH9313567.1"/>
    <property type="molecule type" value="Genomic_DNA"/>
</dbReference>
<dbReference type="PANTHER" id="PTHR22849:SF163">
    <property type="entry name" value="U-BOX DOMAIN-CONTAINING PROTEIN"/>
    <property type="match status" value="1"/>
</dbReference>
<keyword evidence="5" id="KW-1185">Reference proteome</keyword>
<dbReference type="SUPFAM" id="SSF57850">
    <property type="entry name" value="RING/U-box"/>
    <property type="match status" value="1"/>
</dbReference>
<evidence type="ECO:0000313" key="5">
    <source>
        <dbReference type="Proteomes" id="UP000824469"/>
    </source>
</evidence>
<dbReference type="PROSITE" id="PS51698">
    <property type="entry name" value="U_BOX"/>
    <property type="match status" value="1"/>
</dbReference>
<dbReference type="Gene3D" id="3.30.40.10">
    <property type="entry name" value="Zinc/RING finger domain, C3HC4 (zinc finger)"/>
    <property type="match status" value="1"/>
</dbReference>
<sequence>MGNNEKGRRLCNDKRMGSSIPKFFCCPLSGKLMMDPVITDSGITYDRTNIQQWLSNGNIHCSLTGTEISHKLLPHTKLAADICEWKKLYPQLIRDASQNELQWLLHKIKFQDYRCDTFLNNITRLRNLVRIEGWPPQELQKFRPADILADKLSSMSVNHIEGAFNEAAEEIICLFKYVEIDITTVQKMMTPNALTMVSFVLRNSRVKRRIEAMQLINRVAVGEFMFVDQIVYVERVIKGLLEIAGCPLVDCNDKASTMVTVRKLCRRGDQLKLRLKERGCHKDVQ</sequence>
<comment type="pathway">
    <text evidence="1">Protein modification; protein ubiquitination.</text>
</comment>
<dbReference type="AlphaFoldDB" id="A0AA38LAI1"/>
<evidence type="ECO:0000259" key="3">
    <source>
        <dbReference type="PROSITE" id="PS51698"/>
    </source>
</evidence>
<dbReference type="InterPro" id="IPR045185">
    <property type="entry name" value="PUB22/23/24-like"/>
</dbReference>
<dbReference type="PANTHER" id="PTHR22849">
    <property type="entry name" value="WDSAM1 PROTEIN"/>
    <property type="match status" value="1"/>
</dbReference>